<feature type="compositionally biased region" description="Basic and acidic residues" evidence="1">
    <location>
        <begin position="238"/>
        <end position="249"/>
    </location>
</feature>
<keyword evidence="5" id="KW-1185">Reference proteome</keyword>
<dbReference type="Gene3D" id="3.20.20.370">
    <property type="entry name" value="Glycoside hydrolase/deacetylase"/>
    <property type="match status" value="1"/>
</dbReference>
<reference evidence="4 5" key="1">
    <citation type="submission" date="2022-05" db="EMBL/GenBank/DDBJ databases">
        <title>Genome Sequencing of Bee-Associated Microbes.</title>
        <authorList>
            <person name="Dunlap C."/>
        </authorList>
    </citation>
    <scope>NUCLEOTIDE SEQUENCE [LARGE SCALE GENOMIC DNA]</scope>
    <source>
        <strain evidence="4 5">NRRL B-23120</strain>
    </source>
</reference>
<comment type="caution">
    <text evidence="4">The sequence shown here is derived from an EMBL/GenBank/DDBJ whole genome shotgun (WGS) entry which is preliminary data.</text>
</comment>
<feature type="transmembrane region" description="Helical" evidence="2">
    <location>
        <begin position="6"/>
        <end position="24"/>
    </location>
</feature>
<dbReference type="InterPro" id="IPR011330">
    <property type="entry name" value="Glyco_hydro/deAcase_b/a-brl"/>
</dbReference>
<dbReference type="PANTHER" id="PTHR10587:SF137">
    <property type="entry name" value="4-DEOXY-4-FORMAMIDO-L-ARABINOSE-PHOSPHOUNDECAPRENOL DEFORMYLASE ARND-RELATED"/>
    <property type="match status" value="1"/>
</dbReference>
<dbReference type="InterPro" id="IPR054467">
    <property type="entry name" value="YkoP-like_dom"/>
</dbReference>
<dbReference type="Pfam" id="PF01522">
    <property type="entry name" value="Polysacc_deac_1"/>
    <property type="match status" value="1"/>
</dbReference>
<dbReference type="PROSITE" id="PS51677">
    <property type="entry name" value="NODB"/>
    <property type="match status" value="1"/>
</dbReference>
<sequence length="548" mass="61377">MVEGIIWVVFIFYLIYTLVPTFLIRRLGYGVFKSRSDSPCAALTFDDGPDPQYTPQLLDLLARKGTRATFFVLGAKAEHYPDLIRRMHEEGHLVGLHNYMHHSNALMTPWKVRRTLEHSADVIERITGIRPVHYRPPWGVFNVFDFLLIRKFRIVLWSMAAFDWRSRGGTDKIKRKLIGKVKDGAVILLHDSGDTLGANPDAPGYMIEALADVLEDARRRGIRFARIDEHLPGRRLPERLVRRSAEKRTALPAASSPRDRASQAAGGAAAAAHGPRSADRAAATARDPQAAVPGPRTTGEAVSAQLPQPVMEAAPAREAPQSEPQPPGKHRGLALRAWMLWERLFHRLYRIQPGDSEHRFLHYRIRAYHGQELVLEDGEIIRPGDKVAELHLDNEWLRQAGSQNSSMMKLAVQMIRAMDKSMPRLAHRLLTDPTLADLKGVYGISMIHRGTKQFGFTVLPLHNRLWRWSSTLYLRVLLGMLHPGGFGRLQENTARLNPRIIAMSTSQMKKRYAPGLSAAEPSSGAYYPEEAYGAVLQELPDGVAGKGG</sequence>
<dbReference type="EMBL" id="JAMDMJ010000035">
    <property type="protein sequence ID" value="MCY9598807.1"/>
    <property type="molecule type" value="Genomic_DNA"/>
</dbReference>
<organism evidence="4 5">
    <name type="scientific">Paenibacillus chitinolyticus</name>
    <dbReference type="NCBI Taxonomy" id="79263"/>
    <lineage>
        <taxon>Bacteria</taxon>
        <taxon>Bacillati</taxon>
        <taxon>Bacillota</taxon>
        <taxon>Bacilli</taxon>
        <taxon>Bacillales</taxon>
        <taxon>Paenibacillaceae</taxon>
        <taxon>Paenibacillus</taxon>
    </lineage>
</organism>
<dbReference type="PANTHER" id="PTHR10587">
    <property type="entry name" value="GLYCOSYL TRANSFERASE-RELATED"/>
    <property type="match status" value="1"/>
</dbReference>
<name>A0ABT4FNV4_9BACL</name>
<evidence type="ECO:0000313" key="5">
    <source>
        <dbReference type="Proteomes" id="UP001527202"/>
    </source>
</evidence>
<gene>
    <name evidence="4" type="ORF">M5X16_23915</name>
</gene>
<dbReference type="GeneID" id="95374106"/>
<proteinExistence type="predicted"/>
<dbReference type="InterPro" id="IPR050248">
    <property type="entry name" value="Polysacc_deacetylase_ArnD"/>
</dbReference>
<dbReference type="CDD" id="cd10959">
    <property type="entry name" value="CE4_NodB_like_3"/>
    <property type="match status" value="1"/>
</dbReference>
<dbReference type="Proteomes" id="UP001527202">
    <property type="component" value="Unassembled WGS sequence"/>
</dbReference>
<dbReference type="SUPFAM" id="SSF88713">
    <property type="entry name" value="Glycoside hydrolase/deacetylase"/>
    <property type="match status" value="1"/>
</dbReference>
<feature type="region of interest" description="Disordered" evidence="1">
    <location>
        <begin position="238"/>
        <end position="301"/>
    </location>
</feature>
<feature type="domain" description="NodB homology" evidence="3">
    <location>
        <begin position="39"/>
        <end position="225"/>
    </location>
</feature>
<protein>
    <submittedName>
        <fullName evidence="4">Polysaccharide deacetylase family protein</fullName>
    </submittedName>
</protein>
<evidence type="ECO:0000256" key="1">
    <source>
        <dbReference type="SAM" id="MobiDB-lite"/>
    </source>
</evidence>
<keyword evidence="2" id="KW-1133">Transmembrane helix</keyword>
<evidence type="ECO:0000259" key="3">
    <source>
        <dbReference type="PROSITE" id="PS51677"/>
    </source>
</evidence>
<dbReference type="InterPro" id="IPR002509">
    <property type="entry name" value="NODB_dom"/>
</dbReference>
<dbReference type="Pfam" id="PF22790">
    <property type="entry name" value="YkoP"/>
    <property type="match status" value="1"/>
</dbReference>
<evidence type="ECO:0000313" key="4">
    <source>
        <dbReference type="EMBL" id="MCY9598807.1"/>
    </source>
</evidence>
<feature type="compositionally biased region" description="Low complexity" evidence="1">
    <location>
        <begin position="262"/>
        <end position="291"/>
    </location>
</feature>
<keyword evidence="2" id="KW-0812">Transmembrane</keyword>
<dbReference type="RefSeq" id="WP_241688791.1">
    <property type="nucleotide sequence ID" value="NZ_CP026520.1"/>
</dbReference>
<keyword evidence="2" id="KW-0472">Membrane</keyword>
<evidence type="ECO:0000256" key="2">
    <source>
        <dbReference type="SAM" id="Phobius"/>
    </source>
</evidence>
<accession>A0ABT4FNV4</accession>